<dbReference type="PROSITE" id="PS00018">
    <property type="entry name" value="EF_HAND_1"/>
    <property type="match status" value="1"/>
</dbReference>
<keyword evidence="1" id="KW-0106">Calcium</keyword>
<dbReference type="InterPro" id="IPR018247">
    <property type="entry name" value="EF_Hand_1_Ca_BS"/>
</dbReference>
<organism evidence="2 3">
    <name type="scientific">Stephanodiscus triporus</name>
    <dbReference type="NCBI Taxonomy" id="2934178"/>
    <lineage>
        <taxon>Eukaryota</taxon>
        <taxon>Sar</taxon>
        <taxon>Stramenopiles</taxon>
        <taxon>Ochrophyta</taxon>
        <taxon>Bacillariophyta</taxon>
        <taxon>Coscinodiscophyceae</taxon>
        <taxon>Thalassiosirophycidae</taxon>
        <taxon>Stephanodiscales</taxon>
        <taxon>Stephanodiscaceae</taxon>
        <taxon>Stephanodiscus</taxon>
    </lineage>
</organism>
<dbReference type="Proteomes" id="UP001530315">
    <property type="component" value="Unassembled WGS sequence"/>
</dbReference>
<proteinExistence type="predicted"/>
<protein>
    <recommendedName>
        <fullName evidence="4">EF-hand domain-containing protein</fullName>
    </recommendedName>
</protein>
<name>A0ABD3PAX8_9STRA</name>
<evidence type="ECO:0000313" key="3">
    <source>
        <dbReference type="Proteomes" id="UP001530315"/>
    </source>
</evidence>
<dbReference type="SUPFAM" id="SSF47473">
    <property type="entry name" value="EF-hand"/>
    <property type="match status" value="1"/>
</dbReference>
<comment type="caution">
    <text evidence="2">The sequence shown here is derived from an EMBL/GenBank/DDBJ whole genome shotgun (WGS) entry which is preliminary data.</text>
</comment>
<evidence type="ECO:0008006" key="4">
    <source>
        <dbReference type="Google" id="ProtNLM"/>
    </source>
</evidence>
<dbReference type="InterPro" id="IPR011992">
    <property type="entry name" value="EF-hand-dom_pair"/>
</dbReference>
<evidence type="ECO:0000256" key="1">
    <source>
        <dbReference type="ARBA" id="ARBA00022837"/>
    </source>
</evidence>
<evidence type="ECO:0000313" key="2">
    <source>
        <dbReference type="EMBL" id="KAL3785303.1"/>
    </source>
</evidence>
<keyword evidence="3" id="KW-1185">Reference proteome</keyword>
<reference evidence="2 3" key="1">
    <citation type="submission" date="2024-10" db="EMBL/GenBank/DDBJ databases">
        <title>Updated reference genomes for cyclostephanoid diatoms.</title>
        <authorList>
            <person name="Roberts W.R."/>
            <person name="Alverson A.J."/>
        </authorList>
    </citation>
    <scope>NUCLEOTIDE SEQUENCE [LARGE SCALE GENOMIC DNA]</scope>
    <source>
        <strain evidence="2 3">AJA276-08</strain>
    </source>
</reference>
<dbReference type="AlphaFoldDB" id="A0ABD3PAX8"/>
<dbReference type="EMBL" id="JALLAZ020000895">
    <property type="protein sequence ID" value="KAL3785303.1"/>
    <property type="molecule type" value="Genomic_DNA"/>
</dbReference>
<gene>
    <name evidence="2" type="ORF">ACHAW5_008335</name>
</gene>
<accession>A0ABD3PAX8</accession>
<sequence length="99" mass="10875">MSDNNNVTEIEEGVIEGTEPIQATSSNLACTKRAATRLSMVSKQYDIDGDGVLDPAELAMRKLDTSGRGFLTNEKVYALMQEQLAMQKSMFQMKKIIAG</sequence>